<feature type="domain" description="PAZ" evidence="1">
    <location>
        <begin position="4"/>
        <end position="109"/>
    </location>
</feature>
<dbReference type="InterPro" id="IPR012337">
    <property type="entry name" value="RNaseH-like_sf"/>
</dbReference>
<feature type="domain" description="Piwi" evidence="2">
    <location>
        <begin position="285"/>
        <end position="515"/>
    </location>
</feature>
<dbReference type="InterPro" id="IPR003100">
    <property type="entry name" value="PAZ_dom"/>
</dbReference>
<dbReference type="Proteomes" id="UP000233469">
    <property type="component" value="Unassembled WGS sequence"/>
</dbReference>
<evidence type="ECO:0000259" key="1">
    <source>
        <dbReference type="PROSITE" id="PS50821"/>
    </source>
</evidence>
<proteinExistence type="predicted"/>
<dbReference type="Pfam" id="PF02171">
    <property type="entry name" value="Piwi"/>
    <property type="match status" value="1"/>
</dbReference>
<dbReference type="InterPro" id="IPR036397">
    <property type="entry name" value="RNaseH_sf"/>
</dbReference>
<dbReference type="EMBL" id="LLXL01003430">
    <property type="protein sequence ID" value="PKK58711.1"/>
    <property type="molecule type" value="Genomic_DNA"/>
</dbReference>
<feature type="non-terminal residue" evidence="3">
    <location>
        <position position="515"/>
    </location>
</feature>
<comment type="caution">
    <text evidence="3">The sequence shown here is derived from an EMBL/GenBank/DDBJ whole genome shotgun (WGS) entry which is preliminary data.</text>
</comment>
<dbReference type="SUPFAM" id="SSF101690">
    <property type="entry name" value="PAZ domain"/>
    <property type="match status" value="1"/>
</dbReference>
<dbReference type="PROSITE" id="PS50821">
    <property type="entry name" value="PAZ"/>
    <property type="match status" value="1"/>
</dbReference>
<dbReference type="InterPro" id="IPR032472">
    <property type="entry name" value="ArgoL2"/>
</dbReference>
<accession>A0A2N1MAP2</accession>
<dbReference type="Pfam" id="PF16487">
    <property type="entry name" value="ArgoMid"/>
    <property type="match status" value="1"/>
</dbReference>
<dbReference type="Gene3D" id="3.30.420.10">
    <property type="entry name" value="Ribonuclease H-like superfamily/Ribonuclease H"/>
    <property type="match status" value="1"/>
</dbReference>
<reference evidence="3 4" key="2">
    <citation type="submission" date="2017-10" db="EMBL/GenBank/DDBJ databases">
        <title>Extensive intraspecific genome diversity in a model arbuscular mycorrhizal fungus.</title>
        <authorList>
            <person name="Chen E.C.H."/>
            <person name="Morin E."/>
            <person name="Baudet D."/>
            <person name="Noel J."/>
            <person name="Ndikumana S."/>
            <person name="Charron P."/>
            <person name="St-Onge C."/>
            <person name="Giorgi J."/>
            <person name="Grigoriev I.V."/>
            <person name="Roux C."/>
            <person name="Martin F.M."/>
            <person name="Corradi N."/>
        </authorList>
    </citation>
    <scope>NUCLEOTIDE SEQUENCE [LARGE SCALE GENOMIC DNA]</scope>
    <source>
        <strain evidence="3 4">C2</strain>
    </source>
</reference>
<dbReference type="Pfam" id="PF16488">
    <property type="entry name" value="ArgoL2"/>
    <property type="match status" value="1"/>
</dbReference>
<protein>
    <submittedName>
        <fullName evidence="3">Piwi-domain-containing protein</fullName>
    </submittedName>
</protein>
<dbReference type="CDD" id="cd02846">
    <property type="entry name" value="PAZ_argonaute_like"/>
    <property type="match status" value="1"/>
</dbReference>
<gene>
    <name evidence="3" type="ORF">RhiirC2_687524</name>
</gene>
<reference evidence="3 4" key="1">
    <citation type="submission" date="2016-04" db="EMBL/GenBank/DDBJ databases">
        <title>Genome analyses suggest a sexual origin of heterokaryosis in a supposedly ancient asexual fungus.</title>
        <authorList>
            <person name="Ropars J."/>
            <person name="Sedzielewska K."/>
            <person name="Noel J."/>
            <person name="Charron P."/>
            <person name="Farinelli L."/>
            <person name="Marton T."/>
            <person name="Kruger M."/>
            <person name="Pelin A."/>
            <person name="Brachmann A."/>
            <person name="Corradi N."/>
        </authorList>
    </citation>
    <scope>NUCLEOTIDE SEQUENCE [LARGE SCALE GENOMIC DNA]</scope>
    <source>
        <strain evidence="3 4">C2</strain>
    </source>
</reference>
<evidence type="ECO:0000259" key="2">
    <source>
        <dbReference type="PROSITE" id="PS50822"/>
    </source>
</evidence>
<dbReference type="InterPro" id="IPR003165">
    <property type="entry name" value="Piwi"/>
</dbReference>
<evidence type="ECO:0000313" key="4">
    <source>
        <dbReference type="Proteomes" id="UP000233469"/>
    </source>
</evidence>
<dbReference type="Pfam" id="PF02170">
    <property type="entry name" value="PAZ"/>
    <property type="match status" value="1"/>
</dbReference>
<dbReference type="PROSITE" id="PS50822">
    <property type="entry name" value="PIWI"/>
    <property type="match status" value="1"/>
</dbReference>
<sequence length="515" mass="59043">MVAKILGLRSPNDLRRGLSDMEHQKVEKRIKYLRISDNHRPENKQKFMIEKLTQNSAFDIMFDIDNSNKIDVKTYFQNIHNIRLLYPFLPCVVVRKNNYLPIEVCDVIPEQRYMQKLDCNLTNKMTKFARQNPTIRANRIQTGLNILNYQDNRYLKQFGMEVSNDMTVVNARILPTPTIQYHQSSRKSHVRPNGGSWNLRDKKVINGAILSSWSVLAFLSYKDLPDQAIKLFMRELITTCQDTGMNISERDPPISHANPIGNIEESLKKAWLKARDKAWGVKPQLILCILPNAGSNLYAEIKRVSDTVIGVATQCVQSTHTKKPVKQYCVNICLKMNVKLGGENSFLIPEHIQFLADEPTILMGADVYHSLGYDFESSSYAALCGSVNVKASRYAASIRVQGRTEIIPDLANMVKESLKTFYQTCGLKPKKIIFYRDGVSKYQYIYVLESELTAIKEACQSLEADYRPTITFVVIQKRHRTRFFPMERKNADISGNCLPGTVVDMDITHPFEFDF</sequence>
<dbReference type="PANTHER" id="PTHR22891">
    <property type="entry name" value="EUKARYOTIC TRANSLATION INITIATION FACTOR 2C"/>
    <property type="match status" value="1"/>
</dbReference>
<dbReference type="InterPro" id="IPR032473">
    <property type="entry name" value="Argonaute_Mid_dom"/>
</dbReference>
<organism evidence="3 4">
    <name type="scientific">Rhizophagus irregularis</name>
    <dbReference type="NCBI Taxonomy" id="588596"/>
    <lineage>
        <taxon>Eukaryota</taxon>
        <taxon>Fungi</taxon>
        <taxon>Fungi incertae sedis</taxon>
        <taxon>Mucoromycota</taxon>
        <taxon>Glomeromycotina</taxon>
        <taxon>Glomeromycetes</taxon>
        <taxon>Glomerales</taxon>
        <taxon>Glomeraceae</taxon>
        <taxon>Rhizophagus</taxon>
    </lineage>
</organism>
<dbReference type="GO" id="GO:0003723">
    <property type="term" value="F:RNA binding"/>
    <property type="evidence" value="ECO:0007669"/>
    <property type="project" value="InterPro"/>
</dbReference>
<dbReference type="Gene3D" id="2.170.260.10">
    <property type="entry name" value="paz domain"/>
    <property type="match status" value="1"/>
</dbReference>
<name>A0A2N1MAP2_9GLOM</name>
<dbReference type="Gene3D" id="3.40.50.2300">
    <property type="match status" value="1"/>
</dbReference>
<dbReference type="InterPro" id="IPR036085">
    <property type="entry name" value="PAZ_dom_sf"/>
</dbReference>
<evidence type="ECO:0000313" key="3">
    <source>
        <dbReference type="EMBL" id="PKK58711.1"/>
    </source>
</evidence>
<dbReference type="SUPFAM" id="SSF53098">
    <property type="entry name" value="Ribonuclease H-like"/>
    <property type="match status" value="1"/>
</dbReference>
<dbReference type="SMART" id="SM00950">
    <property type="entry name" value="Piwi"/>
    <property type="match status" value="1"/>
</dbReference>
<dbReference type="AlphaFoldDB" id="A0A2N1MAP2"/>